<dbReference type="InterPro" id="IPR036388">
    <property type="entry name" value="WH-like_DNA-bd_sf"/>
</dbReference>
<dbReference type="Proteomes" id="UP001224775">
    <property type="component" value="Unassembled WGS sequence"/>
</dbReference>
<feature type="domain" description="TFIIF beta subunit N-terminal" evidence="8">
    <location>
        <begin position="27"/>
        <end position="131"/>
    </location>
</feature>
<accession>A0AAD9DGP0</accession>
<dbReference type="GO" id="GO:0005674">
    <property type="term" value="C:transcription factor TFIIF complex"/>
    <property type="evidence" value="ECO:0007669"/>
    <property type="project" value="InterPro"/>
</dbReference>
<evidence type="ECO:0000259" key="8">
    <source>
        <dbReference type="Pfam" id="PF17683"/>
    </source>
</evidence>
<keyword evidence="5" id="KW-0804">Transcription</keyword>
<dbReference type="PANTHER" id="PTHR10445:SF0">
    <property type="entry name" value="GENERAL TRANSCRIPTION FACTOR IIF SUBUNIT 2"/>
    <property type="match status" value="1"/>
</dbReference>
<dbReference type="InterPro" id="IPR011039">
    <property type="entry name" value="TFIIF_interaction"/>
</dbReference>
<keyword evidence="3" id="KW-0805">Transcription regulation</keyword>
<reference evidence="9" key="1">
    <citation type="submission" date="2023-06" db="EMBL/GenBank/DDBJ databases">
        <title>Survivors Of The Sea: Transcriptome response of Skeletonema marinoi to long-term dormancy.</title>
        <authorList>
            <person name="Pinder M.I.M."/>
            <person name="Kourtchenko O."/>
            <person name="Robertson E.K."/>
            <person name="Larsson T."/>
            <person name="Maumus F."/>
            <person name="Osuna-Cruz C.M."/>
            <person name="Vancaester E."/>
            <person name="Stenow R."/>
            <person name="Vandepoele K."/>
            <person name="Ploug H."/>
            <person name="Bruchert V."/>
            <person name="Godhe A."/>
            <person name="Topel M."/>
        </authorList>
    </citation>
    <scope>NUCLEOTIDE SEQUENCE</scope>
    <source>
        <strain evidence="9">R05AC</strain>
    </source>
</reference>
<keyword evidence="6" id="KW-0539">Nucleus</keyword>
<keyword evidence="4" id="KW-0238">DNA-binding</keyword>
<evidence type="ECO:0000256" key="1">
    <source>
        <dbReference type="ARBA" id="ARBA00004123"/>
    </source>
</evidence>
<evidence type="ECO:0000256" key="6">
    <source>
        <dbReference type="ARBA" id="ARBA00023242"/>
    </source>
</evidence>
<protein>
    <submittedName>
        <fullName evidence="9">Transcription initiation factor IIF subunit beta</fullName>
    </submittedName>
</protein>
<comment type="subcellular location">
    <subcellularLocation>
        <location evidence="1">Nucleus</location>
    </subcellularLocation>
</comment>
<dbReference type="SUPFAM" id="SSF50916">
    <property type="entry name" value="Rap30/74 interaction domains"/>
    <property type="match status" value="1"/>
</dbReference>
<organism evidence="9 10">
    <name type="scientific">Skeletonema marinoi</name>
    <dbReference type="NCBI Taxonomy" id="267567"/>
    <lineage>
        <taxon>Eukaryota</taxon>
        <taxon>Sar</taxon>
        <taxon>Stramenopiles</taxon>
        <taxon>Ochrophyta</taxon>
        <taxon>Bacillariophyta</taxon>
        <taxon>Coscinodiscophyceae</taxon>
        <taxon>Thalassiosirophycidae</taxon>
        <taxon>Thalassiosirales</taxon>
        <taxon>Skeletonemataceae</taxon>
        <taxon>Skeletonema</taxon>
        <taxon>Skeletonema marinoi-dohrnii complex</taxon>
    </lineage>
</organism>
<comment type="similarity">
    <text evidence="2">Belongs to the TFIIF beta subunit family.</text>
</comment>
<dbReference type="Gene3D" id="1.10.10.10">
    <property type="entry name" value="Winged helix-like DNA-binding domain superfamily/Winged helix DNA-binding domain"/>
    <property type="match status" value="1"/>
</dbReference>
<feature type="region of interest" description="Disordered" evidence="7">
    <location>
        <begin position="55"/>
        <end position="87"/>
    </location>
</feature>
<evidence type="ECO:0000256" key="7">
    <source>
        <dbReference type="SAM" id="MobiDB-lite"/>
    </source>
</evidence>
<evidence type="ECO:0000313" key="10">
    <source>
        <dbReference type="Proteomes" id="UP001224775"/>
    </source>
</evidence>
<dbReference type="GO" id="GO:0003677">
    <property type="term" value="F:DNA binding"/>
    <property type="evidence" value="ECO:0007669"/>
    <property type="project" value="UniProtKB-KW"/>
</dbReference>
<evidence type="ECO:0000256" key="4">
    <source>
        <dbReference type="ARBA" id="ARBA00023125"/>
    </source>
</evidence>
<name>A0AAD9DGP0_9STRA</name>
<feature type="compositionally biased region" description="Low complexity" evidence="7">
    <location>
        <begin position="76"/>
        <end position="87"/>
    </location>
</feature>
<dbReference type="Pfam" id="PF17683">
    <property type="entry name" value="TFIIF_beta_N"/>
    <property type="match status" value="1"/>
</dbReference>
<gene>
    <name evidence="9" type="ORF">QTG54_004264</name>
</gene>
<keyword evidence="10" id="KW-1185">Reference proteome</keyword>
<proteinExistence type="inferred from homology"/>
<dbReference type="EMBL" id="JATAAI010000006">
    <property type="protein sequence ID" value="KAK1744973.1"/>
    <property type="molecule type" value="Genomic_DNA"/>
</dbReference>
<dbReference type="GO" id="GO:0006367">
    <property type="term" value="P:transcription initiation at RNA polymerase II promoter"/>
    <property type="evidence" value="ECO:0007669"/>
    <property type="project" value="InterPro"/>
</dbReference>
<feature type="compositionally biased region" description="Low complexity" evidence="7">
    <location>
        <begin position="55"/>
        <end position="64"/>
    </location>
</feature>
<evidence type="ECO:0000256" key="2">
    <source>
        <dbReference type="ARBA" id="ARBA00009543"/>
    </source>
</evidence>
<sequence length="264" mass="27752">MSSSSNPSGAGAVSGQTYGAINASTTDHWMIRLPNRLASAWEDAPEGTVLGTLTFTKGGTTNGNSAGQPTAKRQKTNAPSSAPSSSKISITLDPALAESQLDLPVNYSLEAMSKKTNGTLHPFTRNANGGVSIHGLNRLLDTSVNSKRFVQPHADAAPQASKAATFAASLGTGFGGSVAQFGKKVLDAKERQKGFGVEEVSGPPITGADNVRSKLFELFSKRVFWSVKDLIMASGGRLPEKETREILRDIATIIDRESTEICGS</sequence>
<dbReference type="PANTHER" id="PTHR10445">
    <property type="entry name" value="GENERAL TRANSCRIPTION FACTOR IIF SUBUNIT 2"/>
    <property type="match status" value="1"/>
</dbReference>
<dbReference type="AlphaFoldDB" id="A0AAD9DGP0"/>
<dbReference type="InterPro" id="IPR003196">
    <property type="entry name" value="TFIIF_beta"/>
</dbReference>
<evidence type="ECO:0000256" key="5">
    <source>
        <dbReference type="ARBA" id="ARBA00023163"/>
    </source>
</evidence>
<comment type="caution">
    <text evidence="9">The sequence shown here is derived from an EMBL/GenBank/DDBJ whole genome shotgun (WGS) entry which is preliminary data.</text>
</comment>
<dbReference type="InterPro" id="IPR040504">
    <property type="entry name" value="TFIIF_beta_N"/>
</dbReference>
<evidence type="ECO:0000313" key="9">
    <source>
        <dbReference type="EMBL" id="KAK1744973.1"/>
    </source>
</evidence>
<evidence type="ECO:0000256" key="3">
    <source>
        <dbReference type="ARBA" id="ARBA00023015"/>
    </source>
</evidence>